<accession>A0A6P7T6R6</accession>
<organism evidence="1 2">
    <name type="scientific">Octopus sinensis</name>
    <name type="common">East Asian common octopus</name>
    <dbReference type="NCBI Taxonomy" id="2607531"/>
    <lineage>
        <taxon>Eukaryota</taxon>
        <taxon>Metazoa</taxon>
        <taxon>Spiralia</taxon>
        <taxon>Lophotrochozoa</taxon>
        <taxon>Mollusca</taxon>
        <taxon>Cephalopoda</taxon>
        <taxon>Coleoidea</taxon>
        <taxon>Octopodiformes</taxon>
        <taxon>Octopoda</taxon>
        <taxon>Incirrata</taxon>
        <taxon>Octopodidae</taxon>
        <taxon>Octopus</taxon>
    </lineage>
</organism>
<evidence type="ECO:0000313" key="1">
    <source>
        <dbReference type="Proteomes" id="UP000515154"/>
    </source>
</evidence>
<keyword evidence="1" id="KW-1185">Reference proteome</keyword>
<dbReference type="Proteomes" id="UP000515154">
    <property type="component" value="Linkage group LG15"/>
</dbReference>
<dbReference type="Gene3D" id="3.30.420.10">
    <property type="entry name" value="Ribonuclease H-like superfamily/Ribonuclease H"/>
    <property type="match status" value="1"/>
</dbReference>
<evidence type="ECO:0000313" key="2">
    <source>
        <dbReference type="RefSeq" id="XP_029646095.1"/>
    </source>
</evidence>
<dbReference type="PANTHER" id="PTHR46060:SF1">
    <property type="entry name" value="MARINER MOS1 TRANSPOSASE-LIKE PROTEIN"/>
    <property type="match status" value="1"/>
</dbReference>
<dbReference type="KEGG" id="osn:115219930"/>
<protein>
    <submittedName>
        <fullName evidence="2">Uncharacterized protein LOC115219930</fullName>
    </submittedName>
</protein>
<dbReference type="RefSeq" id="XP_029646095.1">
    <property type="nucleotide sequence ID" value="XM_029790235.1"/>
</dbReference>
<dbReference type="AlphaFoldDB" id="A0A6P7T6R6"/>
<dbReference type="InterPro" id="IPR036397">
    <property type="entry name" value="RNaseH_sf"/>
</dbReference>
<reference evidence="2" key="1">
    <citation type="submission" date="2025-08" db="UniProtKB">
        <authorList>
            <consortium name="RefSeq"/>
        </authorList>
    </citation>
    <scope>IDENTIFICATION</scope>
</reference>
<gene>
    <name evidence="2" type="primary">LOC115219930</name>
</gene>
<dbReference type="InterPro" id="IPR052709">
    <property type="entry name" value="Transposase-MT_Hybrid"/>
</dbReference>
<sequence length="139" mass="16419">MKFYLKLWKSATETLSMFWQAYDNKAMDRTECFEWHGHKVNIRHIFAKFAPYLLTTEQKEHRIEVCQDFHQCAADDPPFMSRIITGDESWVHGYDPEVKQQLSSPQPKKAQQNRSSFIVFFGICGIMHREFVLQGQTIN</sequence>
<dbReference type="GO" id="GO:0003676">
    <property type="term" value="F:nucleic acid binding"/>
    <property type="evidence" value="ECO:0007669"/>
    <property type="project" value="InterPro"/>
</dbReference>
<name>A0A6P7T6R6_9MOLL</name>
<proteinExistence type="predicted"/>
<dbReference type="PANTHER" id="PTHR46060">
    <property type="entry name" value="MARINER MOS1 TRANSPOSASE-LIKE PROTEIN"/>
    <property type="match status" value="1"/>
</dbReference>